<dbReference type="PROSITE" id="PS50075">
    <property type="entry name" value="CARRIER"/>
    <property type="match status" value="1"/>
</dbReference>
<evidence type="ECO:0000259" key="3">
    <source>
        <dbReference type="PROSITE" id="PS50075"/>
    </source>
</evidence>
<keyword evidence="1" id="KW-0596">Phosphopantetheine</keyword>
<dbReference type="AlphaFoldDB" id="A0A892ZIV0"/>
<dbReference type="InterPro" id="IPR006162">
    <property type="entry name" value="Ppantetheine_attach_site"/>
</dbReference>
<keyword evidence="2" id="KW-0597">Phosphoprotein</keyword>
<name>A0A892ZIV0_9NEIS</name>
<reference evidence="4" key="1">
    <citation type="submission" date="2021-02" db="EMBL/GenBank/DDBJ databases">
        <title>Neisseriaceae sp. 26B isolated from the cloaca of a Common Toad-headed Turtle (Mesoclemmys nasuta).</title>
        <authorList>
            <person name="Spergser J."/>
            <person name="Busse H.-J."/>
        </authorList>
    </citation>
    <scope>NUCLEOTIDE SEQUENCE</scope>
    <source>
        <strain evidence="4">26B</strain>
    </source>
</reference>
<protein>
    <submittedName>
        <fullName evidence="4">Acyl carrier protein</fullName>
    </submittedName>
</protein>
<keyword evidence="5" id="KW-1185">Reference proteome</keyword>
<dbReference type="SUPFAM" id="SSF47336">
    <property type="entry name" value="ACP-like"/>
    <property type="match status" value="1"/>
</dbReference>
<accession>A0A892ZIV0</accession>
<dbReference type="Gene3D" id="1.10.1200.10">
    <property type="entry name" value="ACP-like"/>
    <property type="match status" value="1"/>
</dbReference>
<evidence type="ECO:0000313" key="4">
    <source>
        <dbReference type="EMBL" id="QRQ82573.1"/>
    </source>
</evidence>
<evidence type="ECO:0000256" key="2">
    <source>
        <dbReference type="ARBA" id="ARBA00022553"/>
    </source>
</evidence>
<dbReference type="Proteomes" id="UP000653156">
    <property type="component" value="Chromosome"/>
</dbReference>
<feature type="domain" description="Carrier" evidence="3">
    <location>
        <begin position="14"/>
        <end position="95"/>
    </location>
</feature>
<dbReference type="InterPro" id="IPR036736">
    <property type="entry name" value="ACP-like_sf"/>
</dbReference>
<organism evidence="4 5">
    <name type="scientific">Paralysiella testudinis</name>
    <dbReference type="NCBI Taxonomy" id="2809020"/>
    <lineage>
        <taxon>Bacteria</taxon>
        <taxon>Pseudomonadati</taxon>
        <taxon>Pseudomonadota</taxon>
        <taxon>Betaproteobacteria</taxon>
        <taxon>Neisseriales</taxon>
        <taxon>Neisseriaceae</taxon>
        <taxon>Paralysiella</taxon>
    </lineage>
</organism>
<proteinExistence type="predicted"/>
<evidence type="ECO:0000313" key="5">
    <source>
        <dbReference type="Proteomes" id="UP000653156"/>
    </source>
</evidence>
<dbReference type="RefSeq" id="WP_230339857.1">
    <property type="nucleotide sequence ID" value="NZ_CP069798.1"/>
</dbReference>
<dbReference type="Pfam" id="PF00550">
    <property type="entry name" value="PP-binding"/>
    <property type="match status" value="1"/>
</dbReference>
<dbReference type="InterPro" id="IPR009081">
    <property type="entry name" value="PP-bd_ACP"/>
</dbReference>
<dbReference type="PROSITE" id="PS00012">
    <property type="entry name" value="PHOSPHOPANTETHEINE"/>
    <property type="match status" value="1"/>
</dbReference>
<dbReference type="EMBL" id="CP069798">
    <property type="protein sequence ID" value="QRQ82573.1"/>
    <property type="molecule type" value="Genomic_DNA"/>
</dbReference>
<dbReference type="KEGG" id="ptes:JQU52_04045"/>
<sequence>MADYLFTLAPVLLEQELKKLIVYEADKADVLSAEALQDDEMLFGDASRIGLDSLDALQISVALQRHFKVRLQGDRAIRRHMMCVRDLAQFVRESHAA</sequence>
<gene>
    <name evidence="4" type="ORF">JQU52_04045</name>
</gene>
<evidence type="ECO:0000256" key="1">
    <source>
        <dbReference type="ARBA" id="ARBA00022450"/>
    </source>
</evidence>